<accession>A0ABZ1CJ29</accession>
<name>A0ABZ1CJ29_9PROT</name>
<feature type="transmembrane region" description="Helical" evidence="1">
    <location>
        <begin position="97"/>
        <end position="117"/>
    </location>
</feature>
<evidence type="ECO:0000313" key="2">
    <source>
        <dbReference type="EMBL" id="WRS39199.1"/>
    </source>
</evidence>
<gene>
    <name evidence="2" type="ORF">VA613_14515</name>
</gene>
<dbReference type="NCBIfam" id="NF037970">
    <property type="entry name" value="vanZ_1"/>
    <property type="match status" value="1"/>
</dbReference>
<protein>
    <submittedName>
        <fullName evidence="2">VanZ family protein</fullName>
    </submittedName>
</protein>
<sequence length="120" mass="13272">MIARLWKAAGWLGIAAALVLSLIPPFFAERGHTDKYVHIAGYAVLMFWWAQVVVRQRWRLAAAVLALGVLIELLQGLTPDRDPDVFDALADGVGVTAGWLAARLLPNLPVFLTRLPAFRR</sequence>
<keyword evidence="1" id="KW-0812">Transmembrane</keyword>
<dbReference type="EMBL" id="CP141769">
    <property type="protein sequence ID" value="WRS39199.1"/>
    <property type="molecule type" value="Genomic_DNA"/>
</dbReference>
<evidence type="ECO:0000313" key="3">
    <source>
        <dbReference type="Proteomes" id="UP001334732"/>
    </source>
</evidence>
<evidence type="ECO:0000256" key="1">
    <source>
        <dbReference type="SAM" id="Phobius"/>
    </source>
</evidence>
<keyword evidence="1" id="KW-0472">Membrane</keyword>
<reference evidence="2 3" key="1">
    <citation type="submission" date="2023-12" db="EMBL/GenBank/DDBJ databases">
        <title>Thiobacillus sedimentum sp. nov., a chemolithoautotrophic sulfur-oxidizing bacterium isolated from freshwater sediment.</title>
        <authorList>
            <person name="Luo J."/>
            <person name="Dai C."/>
        </authorList>
    </citation>
    <scope>NUCLEOTIDE SEQUENCE [LARGE SCALE GENOMIC DNA]</scope>
    <source>
        <strain evidence="2 3">SCUT-2</strain>
    </source>
</reference>
<proteinExistence type="predicted"/>
<dbReference type="Proteomes" id="UP001334732">
    <property type="component" value="Chromosome"/>
</dbReference>
<feature type="transmembrane region" description="Helical" evidence="1">
    <location>
        <begin position="61"/>
        <end position="77"/>
    </location>
</feature>
<keyword evidence="1" id="KW-1133">Transmembrane helix</keyword>
<keyword evidence="3" id="KW-1185">Reference proteome</keyword>
<organism evidence="2 3">
    <name type="scientific">Thiobacillus sedimenti</name>
    <dbReference type="NCBI Taxonomy" id="3110231"/>
    <lineage>
        <taxon>Bacteria</taxon>
        <taxon>Pseudomonadati</taxon>
        <taxon>Pseudomonadota</taxon>
        <taxon>Betaproteobacteria</taxon>
        <taxon>Nitrosomonadales</taxon>
        <taxon>Thiobacillaceae</taxon>
        <taxon>Thiobacillus</taxon>
    </lineage>
</organism>
<dbReference type="RefSeq" id="WP_324779732.1">
    <property type="nucleotide sequence ID" value="NZ_CP141769.1"/>
</dbReference>
<feature type="transmembrane region" description="Helical" evidence="1">
    <location>
        <begin position="38"/>
        <end position="54"/>
    </location>
</feature>